<accession>Q21WF6</accession>
<dbReference type="OrthoDB" id="8650434at2"/>
<protein>
    <recommendedName>
        <fullName evidence="5">DUF2520 domain-containing protein</fullName>
    </recommendedName>
</protein>
<feature type="domain" description="Putative oxidoreductase/dehydrogenase Rossmann-like" evidence="1">
    <location>
        <begin position="3"/>
        <end position="116"/>
    </location>
</feature>
<evidence type="ECO:0000313" key="3">
    <source>
        <dbReference type="EMBL" id="ABD69897.1"/>
    </source>
</evidence>
<evidence type="ECO:0000313" key="4">
    <source>
        <dbReference type="Proteomes" id="UP000008332"/>
    </source>
</evidence>
<dbReference type="HOGENOM" id="CLU_055635_1_0_4"/>
<name>Q21WF6_ALBFT</name>
<dbReference type="PANTHER" id="PTHR40459">
    <property type="entry name" value="CONSERVED HYPOTHETICAL ALANINE AND LEUCINE RICH PROTEIN"/>
    <property type="match status" value="1"/>
</dbReference>
<dbReference type="InterPro" id="IPR037108">
    <property type="entry name" value="TM1727-like_C_sf"/>
</dbReference>
<reference evidence="4" key="1">
    <citation type="submission" date="2006-02" db="EMBL/GenBank/DDBJ databases">
        <title>Complete sequence of chromosome of Rhodoferax ferrireducens DSM 15236.</title>
        <authorList>
            <person name="Copeland A."/>
            <person name="Lucas S."/>
            <person name="Lapidus A."/>
            <person name="Barry K."/>
            <person name="Detter J.C."/>
            <person name="Glavina del Rio T."/>
            <person name="Hammon N."/>
            <person name="Israni S."/>
            <person name="Pitluck S."/>
            <person name="Brettin T."/>
            <person name="Bruce D."/>
            <person name="Han C."/>
            <person name="Tapia R."/>
            <person name="Gilna P."/>
            <person name="Kiss H."/>
            <person name="Schmutz J."/>
            <person name="Larimer F."/>
            <person name="Land M."/>
            <person name="Kyrpides N."/>
            <person name="Ivanova N."/>
            <person name="Richardson P."/>
        </authorList>
    </citation>
    <scope>NUCLEOTIDE SEQUENCE [LARGE SCALE GENOMIC DNA]</scope>
    <source>
        <strain evidence="4">ATCC BAA-621 / DSM 15236 / T118</strain>
    </source>
</reference>
<dbReference type="SUPFAM" id="SSF48179">
    <property type="entry name" value="6-phosphogluconate dehydrogenase C-terminal domain-like"/>
    <property type="match status" value="1"/>
</dbReference>
<gene>
    <name evidence="3" type="ordered locus">Rfer_2173</name>
</gene>
<dbReference type="eggNOG" id="COG5495">
    <property type="taxonomic scope" value="Bacteria"/>
</dbReference>
<dbReference type="Gene3D" id="3.40.50.720">
    <property type="entry name" value="NAD(P)-binding Rossmann-like Domain"/>
    <property type="match status" value="1"/>
</dbReference>
<dbReference type="EMBL" id="CP000267">
    <property type="protein sequence ID" value="ABD69897.1"/>
    <property type="molecule type" value="Genomic_DNA"/>
</dbReference>
<dbReference type="InterPro" id="IPR036291">
    <property type="entry name" value="NAD(P)-bd_dom_sf"/>
</dbReference>
<feature type="domain" description="DUF2520" evidence="2">
    <location>
        <begin position="147"/>
        <end position="273"/>
    </location>
</feature>
<dbReference type="Pfam" id="PF10727">
    <property type="entry name" value="Rossmann-like"/>
    <property type="match status" value="1"/>
</dbReference>
<organism evidence="3 4">
    <name type="scientific">Albidiferax ferrireducens (strain ATCC BAA-621 / DSM 15236 / T118)</name>
    <name type="common">Rhodoferax ferrireducens</name>
    <dbReference type="NCBI Taxonomy" id="338969"/>
    <lineage>
        <taxon>Bacteria</taxon>
        <taxon>Pseudomonadati</taxon>
        <taxon>Pseudomonadota</taxon>
        <taxon>Betaproteobacteria</taxon>
        <taxon>Burkholderiales</taxon>
        <taxon>Comamonadaceae</taxon>
        <taxon>Rhodoferax</taxon>
    </lineage>
</organism>
<dbReference type="SUPFAM" id="SSF51735">
    <property type="entry name" value="NAD(P)-binding Rossmann-fold domains"/>
    <property type="match status" value="1"/>
</dbReference>
<proteinExistence type="predicted"/>
<dbReference type="PANTHER" id="PTHR40459:SF1">
    <property type="entry name" value="CONSERVED HYPOTHETICAL ALANINE AND LEUCINE RICH PROTEIN"/>
    <property type="match status" value="1"/>
</dbReference>
<dbReference type="InterPro" id="IPR018931">
    <property type="entry name" value="DUF2520"/>
</dbReference>
<dbReference type="Pfam" id="PF10728">
    <property type="entry name" value="DUF2520"/>
    <property type="match status" value="1"/>
</dbReference>
<dbReference type="InterPro" id="IPR019665">
    <property type="entry name" value="OxRdtase/DH_put_Rossmann_dom"/>
</dbReference>
<dbReference type="AlphaFoldDB" id="Q21WF6"/>
<keyword evidence="4" id="KW-1185">Reference proteome</keyword>
<dbReference type="Gene3D" id="1.10.1040.20">
    <property type="entry name" value="ProC-like, C-terminal domain"/>
    <property type="match status" value="1"/>
</dbReference>
<evidence type="ECO:0000259" key="2">
    <source>
        <dbReference type="Pfam" id="PF10728"/>
    </source>
</evidence>
<dbReference type="InterPro" id="IPR008927">
    <property type="entry name" value="6-PGluconate_DH-like_C_sf"/>
</dbReference>
<dbReference type="STRING" id="338969.Rfer_2173"/>
<evidence type="ECO:0000259" key="1">
    <source>
        <dbReference type="Pfam" id="PF10727"/>
    </source>
</evidence>
<evidence type="ECO:0008006" key="5">
    <source>
        <dbReference type="Google" id="ProtNLM"/>
    </source>
</evidence>
<dbReference type="KEGG" id="rfr:Rfer_2173"/>
<dbReference type="RefSeq" id="WP_011464465.1">
    <property type="nucleotide sequence ID" value="NC_007908.1"/>
</dbReference>
<sequence length="281" mass="29205">MKSINIVGCGRVGKTLGRAWHSSGVYRVQDVLTRSLASAEQAVAFMGAGRATTRLADLRPADVWMLAVPDDQIAQTAVALAQAAANWAKSAPTNPGKPPAIAFHCSGALSSTELASLRSLGWQLASAHCLLSFADPGTALQQLAGSPCALEGDPSATLALEPAFVRIGTRCFPLAAEHKLLYHAGAVFSTNFLPVLQDLAQQLWRDSGVPADMVAQLSTTLLRNAVNNILALGPVCALTGPAARGDTALVQRQGEAIAQWNTTAGEAYQALSQLAAKLAAS</sequence>
<dbReference type="Proteomes" id="UP000008332">
    <property type="component" value="Chromosome"/>
</dbReference>